<protein>
    <recommendedName>
        <fullName evidence="4">C6 zinc finger domain-containing protein</fullName>
    </recommendedName>
</protein>
<feature type="region of interest" description="Disordered" evidence="1">
    <location>
        <begin position="1"/>
        <end position="20"/>
    </location>
</feature>
<sequence length="337" mass="37455">MGAPSARGVKSNVMNFAPQTSPQPSIADAILGHRDSFVLPLLDLELLHHWHTVTGNYLADAKPLQDVIPTVMPQEGLANPFLMHSILAVSALHRAHSAPLSHRQMYSEAATMHHSRSLALCTPLFKNITRQNCHALFALSCLVPVFVFASRNPSKNPRIQSLTAVVEAFRLVRGAASVVNQARLWLEQGPLQLLLRIGQCQMPIATAAERYARALHEQLQSLDHNLPQAGPSLNSESFTPALNSSIKNLIDLLQLYLRSGDSRAIMVWPVVVDPSYFDSLLRTERIALLTLAFYGCSLRILSGHWWLESWGELLFQLARDHLPEADKDLLNLRNLPT</sequence>
<dbReference type="AlphaFoldDB" id="A0A9P8NQE2"/>
<reference evidence="2" key="1">
    <citation type="submission" date="2021-08" db="EMBL/GenBank/DDBJ databases">
        <title>Global Aspergillus fumigatus from environmental and clinical sources.</title>
        <authorList>
            <person name="Barber A."/>
            <person name="Sae-Ong T."/>
        </authorList>
    </citation>
    <scope>NUCLEOTIDE SEQUENCE</scope>
    <source>
        <strain evidence="2">NRZ-2016-071</strain>
    </source>
</reference>
<name>A0A9P8NQE2_ASPFM</name>
<organism evidence="2 3">
    <name type="scientific">Aspergillus fumigatus</name>
    <name type="common">Neosartorya fumigata</name>
    <dbReference type="NCBI Taxonomy" id="746128"/>
    <lineage>
        <taxon>Eukaryota</taxon>
        <taxon>Fungi</taxon>
        <taxon>Dikarya</taxon>
        <taxon>Ascomycota</taxon>
        <taxon>Pezizomycotina</taxon>
        <taxon>Eurotiomycetes</taxon>
        <taxon>Eurotiomycetidae</taxon>
        <taxon>Eurotiales</taxon>
        <taxon>Aspergillaceae</taxon>
        <taxon>Aspergillus</taxon>
        <taxon>Aspergillus subgen. Fumigati</taxon>
    </lineage>
</organism>
<dbReference type="InterPro" id="IPR053157">
    <property type="entry name" value="Sterol_Uptake_Regulator"/>
</dbReference>
<dbReference type="Proteomes" id="UP000813423">
    <property type="component" value="Unassembled WGS sequence"/>
</dbReference>
<evidence type="ECO:0008006" key="4">
    <source>
        <dbReference type="Google" id="ProtNLM"/>
    </source>
</evidence>
<comment type="caution">
    <text evidence="2">The sequence shown here is derived from an EMBL/GenBank/DDBJ whole genome shotgun (WGS) entry which is preliminary data.</text>
</comment>
<dbReference type="PANTHER" id="PTHR47784">
    <property type="entry name" value="STEROL UPTAKE CONTROL PROTEIN 2"/>
    <property type="match status" value="1"/>
</dbReference>
<proteinExistence type="predicted"/>
<dbReference type="PANTHER" id="PTHR47784:SF5">
    <property type="entry name" value="STEROL UPTAKE CONTROL PROTEIN 2"/>
    <property type="match status" value="1"/>
</dbReference>
<evidence type="ECO:0000313" key="2">
    <source>
        <dbReference type="EMBL" id="KAH1911624.1"/>
    </source>
</evidence>
<evidence type="ECO:0000313" key="3">
    <source>
        <dbReference type="Proteomes" id="UP000813423"/>
    </source>
</evidence>
<accession>A0A9P8NQE2</accession>
<dbReference type="GO" id="GO:0001228">
    <property type="term" value="F:DNA-binding transcription activator activity, RNA polymerase II-specific"/>
    <property type="evidence" value="ECO:0007669"/>
    <property type="project" value="TreeGrafter"/>
</dbReference>
<dbReference type="EMBL" id="JAIBSC010000001">
    <property type="protein sequence ID" value="KAH1911624.1"/>
    <property type="molecule type" value="Genomic_DNA"/>
</dbReference>
<gene>
    <name evidence="2" type="ORF">KXV57_000008</name>
</gene>
<evidence type="ECO:0000256" key="1">
    <source>
        <dbReference type="SAM" id="MobiDB-lite"/>
    </source>
</evidence>